<accession>A0A401NQ15</accession>
<evidence type="ECO:0000256" key="2">
    <source>
        <dbReference type="SAM" id="SignalP"/>
    </source>
</evidence>
<sequence length="108" mass="12498">MLGTLMTVLFLLARVVGKFGTGLFRDEPLHYRVYQPLPWHIRNVSRYRRSSRVNEGGARRSSIHSSKGRSQTGITHPLSEEKKDFTEANSERAAVTIQTQYRRFQHPQ</sequence>
<feature type="chain" id="PRO_5019223919" description="Secreted protein" evidence="2">
    <location>
        <begin position="18"/>
        <end position="108"/>
    </location>
</feature>
<organism evidence="3 4">
    <name type="scientific">Scyliorhinus torazame</name>
    <name type="common">Cloudy catshark</name>
    <name type="synonym">Catulus torazame</name>
    <dbReference type="NCBI Taxonomy" id="75743"/>
    <lineage>
        <taxon>Eukaryota</taxon>
        <taxon>Metazoa</taxon>
        <taxon>Chordata</taxon>
        <taxon>Craniata</taxon>
        <taxon>Vertebrata</taxon>
        <taxon>Chondrichthyes</taxon>
        <taxon>Elasmobranchii</taxon>
        <taxon>Galeomorphii</taxon>
        <taxon>Galeoidea</taxon>
        <taxon>Carcharhiniformes</taxon>
        <taxon>Scyliorhinidae</taxon>
        <taxon>Scyliorhinus</taxon>
    </lineage>
</organism>
<dbReference type="OrthoDB" id="9049358at2759"/>
<name>A0A401NQ15_SCYTO</name>
<feature type="region of interest" description="Disordered" evidence="1">
    <location>
        <begin position="48"/>
        <end position="90"/>
    </location>
</feature>
<proteinExistence type="predicted"/>
<dbReference type="EMBL" id="BFAA01000013">
    <property type="protein sequence ID" value="GCB62929.1"/>
    <property type="molecule type" value="Genomic_DNA"/>
</dbReference>
<dbReference type="OMA" id="YQPLPWQ"/>
<feature type="compositionally biased region" description="Basic and acidic residues" evidence="1">
    <location>
        <begin position="78"/>
        <end position="90"/>
    </location>
</feature>
<evidence type="ECO:0000313" key="3">
    <source>
        <dbReference type="EMBL" id="GCB62929.1"/>
    </source>
</evidence>
<keyword evidence="2" id="KW-0732">Signal</keyword>
<keyword evidence="4" id="KW-1185">Reference proteome</keyword>
<gene>
    <name evidence="3" type="ORF">scyTo_0000089</name>
</gene>
<dbReference type="AlphaFoldDB" id="A0A401NQ15"/>
<feature type="signal peptide" evidence="2">
    <location>
        <begin position="1"/>
        <end position="17"/>
    </location>
</feature>
<evidence type="ECO:0000313" key="4">
    <source>
        <dbReference type="Proteomes" id="UP000288216"/>
    </source>
</evidence>
<feature type="compositionally biased region" description="Polar residues" evidence="1">
    <location>
        <begin position="63"/>
        <end position="74"/>
    </location>
</feature>
<comment type="caution">
    <text evidence="3">The sequence shown here is derived from an EMBL/GenBank/DDBJ whole genome shotgun (WGS) entry which is preliminary data.</text>
</comment>
<reference evidence="3 4" key="1">
    <citation type="journal article" date="2018" name="Nat. Ecol. Evol.">
        <title>Shark genomes provide insights into elasmobranch evolution and the origin of vertebrates.</title>
        <authorList>
            <person name="Hara Y"/>
            <person name="Yamaguchi K"/>
            <person name="Onimaru K"/>
            <person name="Kadota M"/>
            <person name="Koyanagi M"/>
            <person name="Keeley SD"/>
            <person name="Tatsumi K"/>
            <person name="Tanaka K"/>
            <person name="Motone F"/>
            <person name="Kageyama Y"/>
            <person name="Nozu R"/>
            <person name="Adachi N"/>
            <person name="Nishimura O"/>
            <person name="Nakagawa R"/>
            <person name="Tanegashima C"/>
            <person name="Kiyatake I"/>
            <person name="Matsumoto R"/>
            <person name="Murakumo K"/>
            <person name="Nishida K"/>
            <person name="Terakita A"/>
            <person name="Kuratani S"/>
            <person name="Sato K"/>
            <person name="Hyodo S Kuraku.S."/>
        </authorList>
    </citation>
    <scope>NUCLEOTIDE SEQUENCE [LARGE SCALE GENOMIC DNA]</scope>
</reference>
<evidence type="ECO:0008006" key="5">
    <source>
        <dbReference type="Google" id="ProtNLM"/>
    </source>
</evidence>
<evidence type="ECO:0000256" key="1">
    <source>
        <dbReference type="SAM" id="MobiDB-lite"/>
    </source>
</evidence>
<protein>
    <recommendedName>
        <fullName evidence="5">Secreted protein</fullName>
    </recommendedName>
</protein>
<dbReference type="Proteomes" id="UP000288216">
    <property type="component" value="Unassembled WGS sequence"/>
</dbReference>